<proteinExistence type="predicted"/>
<evidence type="ECO:0000313" key="3">
    <source>
        <dbReference type="Proteomes" id="UP001165168"/>
    </source>
</evidence>
<feature type="compositionally biased region" description="Low complexity" evidence="1">
    <location>
        <begin position="17"/>
        <end position="33"/>
    </location>
</feature>
<feature type="compositionally biased region" description="Low complexity" evidence="1">
    <location>
        <begin position="125"/>
        <end position="145"/>
    </location>
</feature>
<evidence type="ECO:0000313" key="2">
    <source>
        <dbReference type="EMBL" id="GLY56575.1"/>
    </source>
</evidence>
<feature type="compositionally biased region" description="Low complexity" evidence="1">
    <location>
        <begin position="504"/>
        <end position="552"/>
    </location>
</feature>
<organism evidence="2 3">
    <name type="scientific">Cellulosimicrobium cellulans</name>
    <name type="common">Arthrobacter luteus</name>
    <dbReference type="NCBI Taxonomy" id="1710"/>
    <lineage>
        <taxon>Bacteria</taxon>
        <taxon>Bacillati</taxon>
        <taxon>Actinomycetota</taxon>
        <taxon>Actinomycetes</taxon>
        <taxon>Micrococcales</taxon>
        <taxon>Promicromonosporaceae</taxon>
        <taxon>Cellulosimicrobium</taxon>
    </lineage>
</organism>
<accession>A0AAV5P3U1</accession>
<dbReference type="Proteomes" id="UP001165168">
    <property type="component" value="Unassembled WGS sequence"/>
</dbReference>
<gene>
    <name evidence="2" type="ORF">Ccel01_11770</name>
</gene>
<dbReference type="PANTHER" id="PTHR35788:SF1">
    <property type="entry name" value="EXPORTED PROTEIN"/>
    <property type="match status" value="1"/>
</dbReference>
<dbReference type="PANTHER" id="PTHR35788">
    <property type="entry name" value="EXPORTED PROTEIN-RELATED"/>
    <property type="match status" value="1"/>
</dbReference>
<feature type="compositionally biased region" description="Low complexity" evidence="1">
    <location>
        <begin position="453"/>
        <end position="463"/>
    </location>
</feature>
<feature type="compositionally biased region" description="Low complexity" evidence="1">
    <location>
        <begin position="396"/>
        <end position="441"/>
    </location>
</feature>
<dbReference type="InterPro" id="IPR007391">
    <property type="entry name" value="Vancomycin_resist_VanW"/>
</dbReference>
<feature type="compositionally biased region" description="Pro residues" evidence="1">
    <location>
        <begin position="69"/>
        <end position="81"/>
    </location>
</feature>
<dbReference type="AlphaFoldDB" id="A0AAV5P3U1"/>
<comment type="caution">
    <text evidence="2">The sequence shown here is derived from an EMBL/GenBank/DDBJ whole genome shotgun (WGS) entry which is preliminary data.</text>
</comment>
<name>A0AAV5P3U1_CELCE</name>
<evidence type="ECO:0000256" key="1">
    <source>
        <dbReference type="SAM" id="MobiDB-lite"/>
    </source>
</evidence>
<sequence length="1127" mass="111861">MGQPTDRDADLDSPQDAVPEPAETVEPAAPETASGLDAQRTDATGDVAPGAPTPTDEPTSASTDTAPDGPAPAAPADPAPAAPADTAPAAPADPGPAGAGPAEPGPAPGATPADDAPTSVEPSADDAPATGAATADASAAGSPAAESRPEVASSGPVAAAEPLVTSESVAVPEQTAAAPEQTAAQPTAASEQGSAVPDDASPAPAASSDAVDASPATHATTPASVADEAGAETRATTGTDADAGAPASAAVEPDAQDTPVESGPESPVAESPVADASAPVGSTADPTEASGAPTSTTSDAPVAGAAESPAPVGTADGGTTAESSPRTVGAPGQSDADEGDEEPYVPRVFAFDPDVPAVLVPAPGAQADAPAAPAEGTADQEAPAPVAHTSVAPDPTTSNDTTSADTSSADTASNDTAADASSVSSATTDGATSADRSADATGGDPADERAAERTAVVPVVPTPADGPARPAGEGSDAAPDATQVIPPVDPWSRPAPVVRTSILSPASPDEPASPAPDAAGATAPTEATAGAPAESSGATAPATAAGTAAPSAFTPVPPDDSREASPFEGFDEDGPRRGWARGLLWTGIAVLVLGGLYTGAQWFYSDKVPSGTSVAGVDVGGLSRTAAEDRLESELGPRAAEPITLAAGEASTTLDPATAGLTFDAAGTAEELTSFSMNPARLWQHLFGGKDAEPLVTVDDAALDAQVEALRGSLEIEPVDGAVQFVDGAPTSTPAADGSALVTDEVPATITESWLVTDGPVELPTEPVEPTITQDETDAALALAEKVVSAPVVVSVGGQSPELPPEALAAAASFAATDGVLTLTFDGPALVQSVVDRTNDLLTAADDAHFVFRDGAPVIEGGQPGTTIDPAAIATAVTTAASGDERTATVELVESDPEQSVAALEALGIKEKVSEFSTPVPNVPVRTANLKRGAEKVNGTLVKPGETFSLVDTLSPITLEGGYYAAGIVESGRHTEGVGGGLSQMATTTYNAGFFAGLEDVEHRPHSYWFERYPAGREATIFVGSIDMKFKNDTPYGVLMQSWVGGGQLHVAVWSTKYYDVETSSSGKSNVVQPTTVTHSGADCAPTPAGSPGFSITNYRKVYREGELVKDESYRWTYKPDNAVVCE</sequence>
<evidence type="ECO:0008006" key="4">
    <source>
        <dbReference type="Google" id="ProtNLM"/>
    </source>
</evidence>
<feature type="compositionally biased region" description="Low complexity" evidence="1">
    <location>
        <begin position="353"/>
        <end position="380"/>
    </location>
</feature>
<feature type="compositionally biased region" description="Low complexity" evidence="1">
    <location>
        <begin position="82"/>
        <end position="102"/>
    </location>
</feature>
<protein>
    <recommendedName>
        <fullName evidence="4">Vanomycin resistance protein VanB</fullName>
    </recommendedName>
</protein>
<feature type="compositionally biased region" description="Basic and acidic residues" evidence="1">
    <location>
        <begin position="1"/>
        <end position="10"/>
    </location>
</feature>
<dbReference type="Pfam" id="PF04294">
    <property type="entry name" value="VanW"/>
    <property type="match status" value="1"/>
</dbReference>
<dbReference type="InterPro" id="IPR052913">
    <property type="entry name" value="Glycopeptide_resist_protein"/>
</dbReference>
<feature type="compositionally biased region" description="Low complexity" evidence="1">
    <location>
        <begin position="172"/>
        <end position="253"/>
    </location>
</feature>
<reference evidence="2" key="1">
    <citation type="submission" date="2023-03" db="EMBL/GenBank/DDBJ databases">
        <title>Cellulosimicrobium cellulans NBRC 103059.</title>
        <authorList>
            <person name="Ichikawa N."/>
            <person name="Sato H."/>
            <person name="Tonouchi N."/>
        </authorList>
    </citation>
    <scope>NUCLEOTIDE SEQUENCE</scope>
    <source>
        <strain evidence="2">NBRC 103059</strain>
    </source>
</reference>
<feature type="region of interest" description="Disordered" evidence="1">
    <location>
        <begin position="1"/>
        <end position="576"/>
    </location>
</feature>
<dbReference type="EMBL" id="BSTG01000001">
    <property type="protein sequence ID" value="GLY56575.1"/>
    <property type="molecule type" value="Genomic_DNA"/>
</dbReference>